<evidence type="ECO:0000256" key="4">
    <source>
        <dbReference type="ARBA" id="ARBA00022643"/>
    </source>
</evidence>
<name>A0A1M4X2I7_9BACT</name>
<organism evidence="8 9">
    <name type="scientific">Dysgonomonas macrotermitis</name>
    <dbReference type="NCBI Taxonomy" id="1346286"/>
    <lineage>
        <taxon>Bacteria</taxon>
        <taxon>Pseudomonadati</taxon>
        <taxon>Bacteroidota</taxon>
        <taxon>Bacteroidia</taxon>
        <taxon>Bacteroidales</taxon>
        <taxon>Dysgonomonadaceae</taxon>
        <taxon>Dysgonomonas</taxon>
    </lineage>
</organism>
<keyword evidence="4" id="KW-0288">FMN</keyword>
<dbReference type="GO" id="GO:0016491">
    <property type="term" value="F:oxidoreductase activity"/>
    <property type="evidence" value="ECO:0007669"/>
    <property type="project" value="UniProtKB-KW"/>
</dbReference>
<dbReference type="Pfam" id="PF00881">
    <property type="entry name" value="Nitroreductase"/>
    <property type="match status" value="1"/>
</dbReference>
<evidence type="ECO:0000256" key="2">
    <source>
        <dbReference type="ARBA" id="ARBA00007118"/>
    </source>
</evidence>
<dbReference type="PANTHER" id="PTHR43673">
    <property type="entry name" value="NAD(P)H NITROREDUCTASE YDGI-RELATED"/>
    <property type="match status" value="1"/>
</dbReference>
<evidence type="ECO:0000256" key="6">
    <source>
        <dbReference type="ARBA" id="ARBA00023002"/>
    </source>
</evidence>
<dbReference type="Proteomes" id="UP000184480">
    <property type="component" value="Unassembled WGS sequence"/>
</dbReference>
<keyword evidence="5" id="KW-0521">NADP</keyword>
<dbReference type="EMBL" id="FQUC01000002">
    <property type="protein sequence ID" value="SHE87597.1"/>
    <property type="molecule type" value="Genomic_DNA"/>
</dbReference>
<proteinExistence type="inferred from homology"/>
<dbReference type="OrthoDB" id="9809288at2"/>
<keyword evidence="6" id="KW-0560">Oxidoreductase</keyword>
<dbReference type="CDD" id="cd02149">
    <property type="entry name" value="NfsB-like"/>
    <property type="match status" value="1"/>
</dbReference>
<reference evidence="9" key="1">
    <citation type="submission" date="2016-11" db="EMBL/GenBank/DDBJ databases">
        <authorList>
            <person name="Varghese N."/>
            <person name="Submissions S."/>
        </authorList>
    </citation>
    <scope>NUCLEOTIDE SEQUENCE [LARGE SCALE GENOMIC DNA]</scope>
    <source>
        <strain evidence="9">DSM 27370</strain>
    </source>
</reference>
<evidence type="ECO:0000256" key="5">
    <source>
        <dbReference type="ARBA" id="ARBA00022857"/>
    </source>
</evidence>
<protein>
    <submittedName>
        <fullName evidence="8">Nitroreductase</fullName>
    </submittedName>
</protein>
<evidence type="ECO:0000259" key="7">
    <source>
        <dbReference type="Pfam" id="PF00881"/>
    </source>
</evidence>
<dbReference type="AlphaFoldDB" id="A0A1M4X2I7"/>
<comment type="cofactor">
    <cofactor evidence="1">
        <name>FMN</name>
        <dbReference type="ChEBI" id="CHEBI:58210"/>
    </cofactor>
</comment>
<evidence type="ECO:0000313" key="9">
    <source>
        <dbReference type="Proteomes" id="UP000184480"/>
    </source>
</evidence>
<dbReference type="RefSeq" id="WP_062175997.1">
    <property type="nucleotide sequence ID" value="NZ_BBXL01000002.1"/>
</dbReference>
<keyword evidence="3" id="KW-0285">Flavoprotein</keyword>
<comment type="similarity">
    <text evidence="2">Belongs to the nitroreductase family.</text>
</comment>
<evidence type="ECO:0000256" key="1">
    <source>
        <dbReference type="ARBA" id="ARBA00001917"/>
    </source>
</evidence>
<dbReference type="InterPro" id="IPR029479">
    <property type="entry name" value="Nitroreductase"/>
</dbReference>
<evidence type="ECO:0000256" key="3">
    <source>
        <dbReference type="ARBA" id="ARBA00022630"/>
    </source>
</evidence>
<feature type="domain" description="Nitroreductase" evidence="7">
    <location>
        <begin position="8"/>
        <end position="185"/>
    </location>
</feature>
<dbReference type="STRING" id="1346286.SAMN05444362_102382"/>
<dbReference type="Gene3D" id="3.40.109.10">
    <property type="entry name" value="NADH Oxidase"/>
    <property type="match status" value="1"/>
</dbReference>
<dbReference type="SUPFAM" id="SSF55469">
    <property type="entry name" value="FMN-dependent nitroreductase-like"/>
    <property type="match status" value="1"/>
</dbReference>
<sequence length="211" mass="23952">MSILEQSRWRYATKKFDPSKKVDEKLVAQIVEAAHLAPTSSGLQPYKLLVITNQELKEKIVGIAFDQQQVADCSHLLVFAGWDNYTEERIDHIYGITTKERGQAPDRYKAYTDRLKAAYLNRPASENFDHIARQSYIAFAYAIAMAAELKVDATPMEGFDNAALDQLLGLNSKGLKSVTMLPLGYRDETNDWLVNQKKVRHPLSEFLITIE</sequence>
<evidence type="ECO:0000313" key="8">
    <source>
        <dbReference type="EMBL" id="SHE87597.1"/>
    </source>
</evidence>
<accession>A0A1M4X2I7</accession>
<gene>
    <name evidence="8" type="ORF">SAMN05444362_102382</name>
</gene>
<keyword evidence="9" id="KW-1185">Reference proteome</keyword>
<dbReference type="PANTHER" id="PTHR43673:SF2">
    <property type="entry name" value="NITROREDUCTASE"/>
    <property type="match status" value="1"/>
</dbReference>
<dbReference type="InterPro" id="IPR033878">
    <property type="entry name" value="NfsB-like"/>
</dbReference>
<dbReference type="InterPro" id="IPR000415">
    <property type="entry name" value="Nitroreductase-like"/>
</dbReference>